<dbReference type="EMBL" id="JBFOLK010000013">
    <property type="protein sequence ID" value="KAL2465912.1"/>
    <property type="molecule type" value="Genomic_DNA"/>
</dbReference>
<keyword evidence="2" id="KW-1185">Reference proteome</keyword>
<proteinExistence type="predicted"/>
<evidence type="ECO:0000313" key="2">
    <source>
        <dbReference type="Proteomes" id="UP001604336"/>
    </source>
</evidence>
<sequence length="126" mass="14259">MSNLTALCDSLTQILARERRVWAGARRARVIENVQQLAGGNGAVRRRESARNRDGCGRRFRAQKLRLRANNHCARVIARRRTARRRKWSCSPASTVGKPTDFVRAVRATESPKRGDCFGAQEKRTV</sequence>
<name>A0ABD1PPS6_9LAMI</name>
<dbReference type="Proteomes" id="UP001604336">
    <property type="component" value="Unassembled WGS sequence"/>
</dbReference>
<organism evidence="1 2">
    <name type="scientific">Abeliophyllum distichum</name>
    <dbReference type="NCBI Taxonomy" id="126358"/>
    <lineage>
        <taxon>Eukaryota</taxon>
        <taxon>Viridiplantae</taxon>
        <taxon>Streptophyta</taxon>
        <taxon>Embryophyta</taxon>
        <taxon>Tracheophyta</taxon>
        <taxon>Spermatophyta</taxon>
        <taxon>Magnoliopsida</taxon>
        <taxon>eudicotyledons</taxon>
        <taxon>Gunneridae</taxon>
        <taxon>Pentapetalae</taxon>
        <taxon>asterids</taxon>
        <taxon>lamiids</taxon>
        <taxon>Lamiales</taxon>
        <taxon>Oleaceae</taxon>
        <taxon>Forsythieae</taxon>
        <taxon>Abeliophyllum</taxon>
    </lineage>
</organism>
<evidence type="ECO:0000313" key="1">
    <source>
        <dbReference type="EMBL" id="KAL2465912.1"/>
    </source>
</evidence>
<dbReference type="AlphaFoldDB" id="A0ABD1PPS6"/>
<comment type="caution">
    <text evidence="1">The sequence shown here is derived from an EMBL/GenBank/DDBJ whole genome shotgun (WGS) entry which is preliminary data.</text>
</comment>
<gene>
    <name evidence="1" type="ORF">Adt_41763</name>
</gene>
<protein>
    <submittedName>
        <fullName evidence="1">Uncharacterized protein</fullName>
    </submittedName>
</protein>
<reference evidence="2" key="1">
    <citation type="submission" date="2024-07" db="EMBL/GenBank/DDBJ databases">
        <title>Two chromosome-level genome assemblies of Korean endemic species Abeliophyllum distichum and Forsythia ovata (Oleaceae).</title>
        <authorList>
            <person name="Jang H."/>
        </authorList>
    </citation>
    <scope>NUCLEOTIDE SEQUENCE [LARGE SCALE GENOMIC DNA]</scope>
</reference>
<accession>A0ABD1PPS6</accession>